<dbReference type="STRING" id="531814.SAMN04487944_101159"/>
<dbReference type="Gene3D" id="3.40.1410.10">
    <property type="entry name" value="Chorismate lyase-like"/>
    <property type="match status" value="1"/>
</dbReference>
<dbReference type="PRINTS" id="PR00035">
    <property type="entry name" value="HTHGNTR"/>
</dbReference>
<dbReference type="Pfam" id="PF07702">
    <property type="entry name" value="UTRA"/>
    <property type="match status" value="1"/>
</dbReference>
<dbReference type="CDD" id="cd07377">
    <property type="entry name" value="WHTH_GntR"/>
    <property type="match status" value="1"/>
</dbReference>
<dbReference type="PANTHER" id="PTHR44846">
    <property type="entry name" value="MANNOSYL-D-GLYCERATE TRANSPORT/METABOLISM SYSTEM REPRESSOR MNGR-RELATED"/>
    <property type="match status" value="1"/>
</dbReference>
<keyword evidence="1" id="KW-0805">Transcription regulation</keyword>
<evidence type="ECO:0000259" key="4">
    <source>
        <dbReference type="PROSITE" id="PS50949"/>
    </source>
</evidence>
<accession>A0A1H9L9D6</accession>
<evidence type="ECO:0000256" key="3">
    <source>
        <dbReference type="ARBA" id="ARBA00023163"/>
    </source>
</evidence>
<dbReference type="PROSITE" id="PS50949">
    <property type="entry name" value="HTH_GNTR"/>
    <property type="match status" value="1"/>
</dbReference>
<dbReference type="InterPro" id="IPR011663">
    <property type="entry name" value="UTRA"/>
</dbReference>
<proteinExistence type="predicted"/>
<name>A0A1H9L9D6_9BACI</name>
<dbReference type="SUPFAM" id="SSF64288">
    <property type="entry name" value="Chorismate lyase-like"/>
    <property type="match status" value="1"/>
</dbReference>
<dbReference type="OrthoDB" id="149756at2"/>
<organism evidence="5 6">
    <name type="scientific">Gracilibacillus ureilyticus</name>
    <dbReference type="NCBI Taxonomy" id="531814"/>
    <lineage>
        <taxon>Bacteria</taxon>
        <taxon>Bacillati</taxon>
        <taxon>Bacillota</taxon>
        <taxon>Bacilli</taxon>
        <taxon>Bacillales</taxon>
        <taxon>Bacillaceae</taxon>
        <taxon>Gracilibacillus</taxon>
    </lineage>
</organism>
<evidence type="ECO:0000313" key="6">
    <source>
        <dbReference type="Proteomes" id="UP000199687"/>
    </source>
</evidence>
<keyword evidence="6" id="KW-1185">Reference proteome</keyword>
<evidence type="ECO:0000256" key="2">
    <source>
        <dbReference type="ARBA" id="ARBA00023125"/>
    </source>
</evidence>
<evidence type="ECO:0000313" key="5">
    <source>
        <dbReference type="EMBL" id="SER08014.1"/>
    </source>
</evidence>
<keyword evidence="2" id="KW-0238">DNA-binding</keyword>
<dbReference type="Proteomes" id="UP000199687">
    <property type="component" value="Unassembled WGS sequence"/>
</dbReference>
<sequence>MLSNTNNGSSTLVLNQIKSLIEEGHYKEKEKLPSEYELAQQFGVSKKDVKEALTILERENIIIRRPGVGVFVHSKPILSSGIEQLGSVTEMIRQSGKKPGVQYISAELTAPTDEDRKRFAPLEIDTFAQLERLRTADGDPVVYCIDRVDHRLLPLELIHSQESIFAALKAYAKKDIDYAVAYIEPIGYHERISPLLHCEPDQALLLLRQMHYTKDNEPVLYSANFFRADVFSFYVLRKRK</sequence>
<dbReference type="InterPro" id="IPR036388">
    <property type="entry name" value="WH-like_DNA-bd_sf"/>
</dbReference>
<dbReference type="GO" id="GO:0003700">
    <property type="term" value="F:DNA-binding transcription factor activity"/>
    <property type="evidence" value="ECO:0007669"/>
    <property type="project" value="InterPro"/>
</dbReference>
<dbReference type="RefSeq" id="WP_089738011.1">
    <property type="nucleotide sequence ID" value="NZ_FOGL01000001.1"/>
</dbReference>
<dbReference type="InterPro" id="IPR000524">
    <property type="entry name" value="Tscrpt_reg_HTH_GntR"/>
</dbReference>
<dbReference type="EMBL" id="FOGL01000001">
    <property type="protein sequence ID" value="SER08014.1"/>
    <property type="molecule type" value="Genomic_DNA"/>
</dbReference>
<protein>
    <submittedName>
        <fullName evidence="5">GntR family transcriptional regulator</fullName>
    </submittedName>
</protein>
<dbReference type="InterPro" id="IPR050679">
    <property type="entry name" value="Bact_HTH_transcr_reg"/>
</dbReference>
<dbReference type="Pfam" id="PF00392">
    <property type="entry name" value="GntR"/>
    <property type="match status" value="1"/>
</dbReference>
<reference evidence="5 6" key="1">
    <citation type="submission" date="2016-10" db="EMBL/GenBank/DDBJ databases">
        <authorList>
            <person name="de Groot N.N."/>
        </authorList>
    </citation>
    <scope>NUCLEOTIDE SEQUENCE [LARGE SCALE GENOMIC DNA]</scope>
    <source>
        <strain evidence="5 6">CGMCC 1.7727</strain>
    </source>
</reference>
<dbReference type="GO" id="GO:0003677">
    <property type="term" value="F:DNA binding"/>
    <property type="evidence" value="ECO:0007669"/>
    <property type="project" value="UniProtKB-KW"/>
</dbReference>
<dbReference type="SMART" id="SM00866">
    <property type="entry name" value="UTRA"/>
    <property type="match status" value="1"/>
</dbReference>
<gene>
    <name evidence="5" type="ORF">SAMN04487944_101159</name>
</gene>
<dbReference type="PANTHER" id="PTHR44846:SF17">
    <property type="entry name" value="GNTR-FAMILY TRANSCRIPTIONAL REGULATOR"/>
    <property type="match status" value="1"/>
</dbReference>
<dbReference type="AlphaFoldDB" id="A0A1H9L9D6"/>
<dbReference type="InterPro" id="IPR036390">
    <property type="entry name" value="WH_DNA-bd_sf"/>
</dbReference>
<dbReference type="SUPFAM" id="SSF46785">
    <property type="entry name" value="Winged helix' DNA-binding domain"/>
    <property type="match status" value="1"/>
</dbReference>
<feature type="domain" description="HTH gntR-type" evidence="4">
    <location>
        <begin position="7"/>
        <end position="75"/>
    </location>
</feature>
<keyword evidence="3" id="KW-0804">Transcription</keyword>
<dbReference type="InterPro" id="IPR028978">
    <property type="entry name" value="Chorismate_lyase_/UTRA_dom_sf"/>
</dbReference>
<evidence type="ECO:0000256" key="1">
    <source>
        <dbReference type="ARBA" id="ARBA00023015"/>
    </source>
</evidence>
<dbReference type="GO" id="GO:0045892">
    <property type="term" value="P:negative regulation of DNA-templated transcription"/>
    <property type="evidence" value="ECO:0007669"/>
    <property type="project" value="TreeGrafter"/>
</dbReference>
<dbReference type="SMART" id="SM00345">
    <property type="entry name" value="HTH_GNTR"/>
    <property type="match status" value="1"/>
</dbReference>
<dbReference type="Gene3D" id="1.10.10.10">
    <property type="entry name" value="Winged helix-like DNA-binding domain superfamily/Winged helix DNA-binding domain"/>
    <property type="match status" value="1"/>
</dbReference>